<comment type="caution">
    <text evidence="1">The sequence shown here is derived from an EMBL/GenBank/DDBJ whole genome shotgun (WGS) entry which is preliminary data.</text>
</comment>
<dbReference type="EMBL" id="JAYMYR010000006">
    <property type="protein sequence ID" value="KAK7356449.1"/>
    <property type="molecule type" value="Genomic_DNA"/>
</dbReference>
<dbReference type="AlphaFoldDB" id="A0AAN9R381"/>
<accession>A0AAN9R381</accession>
<evidence type="ECO:0000313" key="2">
    <source>
        <dbReference type="Proteomes" id="UP001374584"/>
    </source>
</evidence>
<name>A0AAN9R381_PHACN</name>
<evidence type="ECO:0000313" key="1">
    <source>
        <dbReference type="EMBL" id="KAK7356449.1"/>
    </source>
</evidence>
<reference evidence="1 2" key="1">
    <citation type="submission" date="2024-01" db="EMBL/GenBank/DDBJ databases">
        <title>The genomes of 5 underutilized Papilionoideae crops provide insights into root nodulation and disease resistanc.</title>
        <authorList>
            <person name="Jiang F."/>
        </authorList>
    </citation>
    <scope>NUCLEOTIDE SEQUENCE [LARGE SCALE GENOMIC DNA]</scope>
    <source>
        <strain evidence="1">JINMINGXINNONG_FW02</strain>
        <tissue evidence="1">Leaves</tissue>
    </source>
</reference>
<protein>
    <submittedName>
        <fullName evidence="1">Uncharacterized protein</fullName>
    </submittedName>
</protein>
<gene>
    <name evidence="1" type="ORF">VNO80_15721</name>
</gene>
<organism evidence="1 2">
    <name type="scientific">Phaseolus coccineus</name>
    <name type="common">Scarlet runner bean</name>
    <name type="synonym">Phaseolus multiflorus</name>
    <dbReference type="NCBI Taxonomy" id="3886"/>
    <lineage>
        <taxon>Eukaryota</taxon>
        <taxon>Viridiplantae</taxon>
        <taxon>Streptophyta</taxon>
        <taxon>Embryophyta</taxon>
        <taxon>Tracheophyta</taxon>
        <taxon>Spermatophyta</taxon>
        <taxon>Magnoliopsida</taxon>
        <taxon>eudicotyledons</taxon>
        <taxon>Gunneridae</taxon>
        <taxon>Pentapetalae</taxon>
        <taxon>rosids</taxon>
        <taxon>fabids</taxon>
        <taxon>Fabales</taxon>
        <taxon>Fabaceae</taxon>
        <taxon>Papilionoideae</taxon>
        <taxon>50 kb inversion clade</taxon>
        <taxon>NPAAA clade</taxon>
        <taxon>indigoferoid/millettioid clade</taxon>
        <taxon>Phaseoleae</taxon>
        <taxon>Phaseolus</taxon>
    </lineage>
</organism>
<proteinExistence type="predicted"/>
<sequence>MLYLSHDFYPEFRIIAKKNLLKCKWDHLFSSLRLRWQRKRIVPPPPRPVSFMFLNILTLKSFPTSFLDINFWVLLVYCHDQSLCGNEQFWSDNNLFDEMPKRSQVLLSRMQRQ</sequence>
<keyword evidence="2" id="KW-1185">Reference proteome</keyword>
<dbReference type="Proteomes" id="UP001374584">
    <property type="component" value="Unassembled WGS sequence"/>
</dbReference>